<dbReference type="Pfam" id="PF04578">
    <property type="entry name" value="DUF594"/>
    <property type="match status" value="1"/>
</dbReference>
<keyword evidence="3" id="KW-1185">Reference proteome</keyword>
<reference evidence="2" key="2">
    <citation type="submission" date="2018-03" db="EMBL/GenBank/DDBJ databases">
        <title>The Triticum urartu genome reveals the dynamic nature of wheat genome evolution.</title>
        <authorList>
            <person name="Ling H."/>
            <person name="Ma B."/>
            <person name="Shi X."/>
            <person name="Liu H."/>
            <person name="Dong L."/>
            <person name="Sun H."/>
            <person name="Cao Y."/>
            <person name="Gao Q."/>
            <person name="Zheng S."/>
            <person name="Li Y."/>
            <person name="Yu Y."/>
            <person name="Du H."/>
            <person name="Qi M."/>
            <person name="Li Y."/>
            <person name="Yu H."/>
            <person name="Cui Y."/>
            <person name="Wang N."/>
            <person name="Chen C."/>
            <person name="Wu H."/>
            <person name="Zhao Y."/>
            <person name="Zhang J."/>
            <person name="Li Y."/>
            <person name="Zhou W."/>
            <person name="Zhang B."/>
            <person name="Hu W."/>
            <person name="Eijk M."/>
            <person name="Tang J."/>
            <person name="Witsenboer H."/>
            <person name="Zhao S."/>
            <person name="Li Z."/>
            <person name="Zhang A."/>
            <person name="Wang D."/>
            <person name="Liang C."/>
        </authorList>
    </citation>
    <scope>NUCLEOTIDE SEQUENCE [LARGE SCALE GENOMIC DNA]</scope>
    <source>
        <strain evidence="2">cv. G1812</strain>
    </source>
</reference>
<feature type="region of interest" description="Disordered" evidence="1">
    <location>
        <begin position="1"/>
        <end position="39"/>
    </location>
</feature>
<name>A0A8R7TQ74_TRIUA</name>
<sequence length="77" mass="8915">SHEVLKRGSRLGRQLVEEVQRRKEENQEKNHEQSTGGEEEAVWELLAEFWSEMILYLTPSDNVKGHVEALQRGGELI</sequence>
<evidence type="ECO:0000256" key="1">
    <source>
        <dbReference type="SAM" id="MobiDB-lite"/>
    </source>
</evidence>
<dbReference type="EnsemblPlants" id="TuG1812G0300000219.01.T01">
    <property type="protein sequence ID" value="TuG1812G0300000219.01.T01.cds242069"/>
    <property type="gene ID" value="TuG1812G0300000219.01"/>
</dbReference>
<organism evidence="2 3">
    <name type="scientific">Triticum urartu</name>
    <name type="common">Red wild einkorn</name>
    <name type="synonym">Crithodium urartu</name>
    <dbReference type="NCBI Taxonomy" id="4572"/>
    <lineage>
        <taxon>Eukaryota</taxon>
        <taxon>Viridiplantae</taxon>
        <taxon>Streptophyta</taxon>
        <taxon>Embryophyta</taxon>
        <taxon>Tracheophyta</taxon>
        <taxon>Spermatophyta</taxon>
        <taxon>Magnoliopsida</taxon>
        <taxon>Liliopsida</taxon>
        <taxon>Poales</taxon>
        <taxon>Poaceae</taxon>
        <taxon>BOP clade</taxon>
        <taxon>Pooideae</taxon>
        <taxon>Triticodae</taxon>
        <taxon>Triticeae</taxon>
        <taxon>Triticinae</taxon>
        <taxon>Triticum</taxon>
    </lineage>
</organism>
<dbReference type="InterPro" id="IPR007658">
    <property type="entry name" value="DUF594"/>
</dbReference>
<proteinExistence type="predicted"/>
<accession>A0A8R7TQ74</accession>
<feature type="compositionally biased region" description="Basic and acidic residues" evidence="1">
    <location>
        <begin position="15"/>
        <end position="32"/>
    </location>
</feature>
<reference evidence="2" key="3">
    <citation type="submission" date="2022-06" db="UniProtKB">
        <authorList>
            <consortium name="EnsemblPlants"/>
        </authorList>
    </citation>
    <scope>IDENTIFICATION</scope>
</reference>
<dbReference type="Gramene" id="TuG1812G0300000219.01.T01">
    <property type="protein sequence ID" value="TuG1812G0300000219.01.T01.cds242069"/>
    <property type="gene ID" value="TuG1812G0300000219.01"/>
</dbReference>
<evidence type="ECO:0000313" key="2">
    <source>
        <dbReference type="EnsemblPlants" id="TuG1812G0300000219.01.T01.cds242069"/>
    </source>
</evidence>
<protein>
    <submittedName>
        <fullName evidence="2">Uncharacterized protein</fullName>
    </submittedName>
</protein>
<dbReference type="AlphaFoldDB" id="A0A8R7TQ74"/>
<reference evidence="3" key="1">
    <citation type="journal article" date="2013" name="Nature">
        <title>Draft genome of the wheat A-genome progenitor Triticum urartu.</title>
        <authorList>
            <person name="Ling H.Q."/>
            <person name="Zhao S."/>
            <person name="Liu D."/>
            <person name="Wang J."/>
            <person name="Sun H."/>
            <person name="Zhang C."/>
            <person name="Fan H."/>
            <person name="Li D."/>
            <person name="Dong L."/>
            <person name="Tao Y."/>
            <person name="Gao C."/>
            <person name="Wu H."/>
            <person name="Li Y."/>
            <person name="Cui Y."/>
            <person name="Guo X."/>
            <person name="Zheng S."/>
            <person name="Wang B."/>
            <person name="Yu K."/>
            <person name="Liang Q."/>
            <person name="Yang W."/>
            <person name="Lou X."/>
            <person name="Chen J."/>
            <person name="Feng M."/>
            <person name="Jian J."/>
            <person name="Zhang X."/>
            <person name="Luo G."/>
            <person name="Jiang Y."/>
            <person name="Liu J."/>
            <person name="Wang Z."/>
            <person name="Sha Y."/>
            <person name="Zhang B."/>
            <person name="Wu H."/>
            <person name="Tang D."/>
            <person name="Shen Q."/>
            <person name="Xue P."/>
            <person name="Zou S."/>
            <person name="Wang X."/>
            <person name="Liu X."/>
            <person name="Wang F."/>
            <person name="Yang Y."/>
            <person name="An X."/>
            <person name="Dong Z."/>
            <person name="Zhang K."/>
            <person name="Zhang X."/>
            <person name="Luo M.C."/>
            <person name="Dvorak J."/>
            <person name="Tong Y."/>
            <person name="Wang J."/>
            <person name="Yang H."/>
            <person name="Li Z."/>
            <person name="Wang D."/>
            <person name="Zhang A."/>
            <person name="Wang J."/>
        </authorList>
    </citation>
    <scope>NUCLEOTIDE SEQUENCE</scope>
    <source>
        <strain evidence="3">cv. G1812</strain>
    </source>
</reference>
<evidence type="ECO:0000313" key="3">
    <source>
        <dbReference type="Proteomes" id="UP000015106"/>
    </source>
</evidence>
<dbReference type="Proteomes" id="UP000015106">
    <property type="component" value="Chromosome 3"/>
</dbReference>